<evidence type="ECO:0000256" key="3">
    <source>
        <dbReference type="ARBA" id="ARBA00022989"/>
    </source>
</evidence>
<protein>
    <recommendedName>
        <fullName evidence="5">Sec-independent protein translocase protein TatC</fullName>
    </recommendedName>
</protein>
<proteinExistence type="inferred from homology"/>
<keyword evidence="5" id="KW-1003">Cell membrane</keyword>
<keyword evidence="2 5" id="KW-0812">Transmembrane</keyword>
<comment type="function">
    <text evidence="5">Part of the twin-arginine translocation (Tat) system that transports large folded proteins containing a characteristic twin-arginine motif in their signal peptide across membranes. Together with TatB, TatC is part of a receptor directly interacting with Tat signal peptides.</text>
</comment>
<comment type="subunit">
    <text evidence="5">The Tat system comprises two distinct complexes: a TatABC complex, containing multiple copies of TatA, TatB and TatC subunits, and a separate TatA complex, containing only TatA subunits. Substrates initially bind to the TatABC complex, which probably triggers association of the separate TatA complex to form the active translocon.</text>
</comment>
<keyword evidence="5" id="KW-0811">Translocation</keyword>
<keyword evidence="7" id="KW-1185">Reference proteome</keyword>
<dbReference type="GO" id="GO:0065002">
    <property type="term" value="P:intracellular protein transmembrane transport"/>
    <property type="evidence" value="ECO:0007669"/>
    <property type="project" value="TreeGrafter"/>
</dbReference>
<organism evidence="6 7">
    <name type="scientific">Solilutibacter tolerans</name>
    <dbReference type="NCBI Taxonomy" id="1604334"/>
    <lineage>
        <taxon>Bacteria</taxon>
        <taxon>Pseudomonadati</taxon>
        <taxon>Pseudomonadota</taxon>
        <taxon>Gammaproteobacteria</taxon>
        <taxon>Lysobacterales</taxon>
        <taxon>Lysobacteraceae</taxon>
        <taxon>Solilutibacter</taxon>
    </lineage>
</organism>
<dbReference type="HAMAP" id="MF_00902">
    <property type="entry name" value="TatC"/>
    <property type="match status" value="1"/>
</dbReference>
<dbReference type="Proteomes" id="UP000241788">
    <property type="component" value="Unassembled WGS sequence"/>
</dbReference>
<feature type="transmembrane region" description="Helical" evidence="5">
    <location>
        <begin position="148"/>
        <end position="171"/>
    </location>
</feature>
<name>A0A1N6RX08_9GAMM</name>
<dbReference type="InterPro" id="IPR002033">
    <property type="entry name" value="TatC"/>
</dbReference>
<dbReference type="PANTHER" id="PTHR30371">
    <property type="entry name" value="SEC-INDEPENDENT PROTEIN TRANSLOCASE PROTEIN TATC"/>
    <property type="match status" value="1"/>
</dbReference>
<dbReference type="GO" id="GO:0033281">
    <property type="term" value="C:TAT protein transport complex"/>
    <property type="evidence" value="ECO:0007669"/>
    <property type="project" value="UniProtKB-UniRule"/>
</dbReference>
<feature type="transmembrane region" description="Helical" evidence="5">
    <location>
        <begin position="65"/>
        <end position="86"/>
    </location>
</feature>
<feature type="transmembrane region" description="Helical" evidence="5">
    <location>
        <begin position="207"/>
        <end position="228"/>
    </location>
</feature>
<evidence type="ECO:0000256" key="4">
    <source>
        <dbReference type="ARBA" id="ARBA00023136"/>
    </source>
</evidence>
<evidence type="ECO:0000256" key="2">
    <source>
        <dbReference type="ARBA" id="ARBA00022692"/>
    </source>
</evidence>
<dbReference type="GO" id="GO:0009977">
    <property type="term" value="F:proton motive force dependent protein transmembrane transporter activity"/>
    <property type="evidence" value="ECO:0007669"/>
    <property type="project" value="TreeGrafter"/>
</dbReference>
<evidence type="ECO:0000313" key="7">
    <source>
        <dbReference type="Proteomes" id="UP000241788"/>
    </source>
</evidence>
<feature type="transmembrane region" description="Helical" evidence="5">
    <location>
        <begin position="107"/>
        <end position="128"/>
    </location>
</feature>
<sequence length="240" mass="25952">MSHLVELRTRLMTVTIVVIVIFAVLAFFSDRLYSLLAEPMLAVLPPGSQLVAIDPLTPFSTPLRLALYLAIIAAAPVLLYQAWAFIAPGLYQREKRVAAPLLVSSMLLFYAGCAFAYFVLLPAMFKFLAITRPEGVAMMPDIARYLDFVAIIALASGFSFEVPIATIILVLLGWVTPKQLADARGYAIIAIFVIAMIITPGDGVSMIMMAIPMCVLYEAGILAARIIAPKSRDGSAGAPR</sequence>
<dbReference type="EMBL" id="FTLW01000002">
    <property type="protein sequence ID" value="SIQ33351.1"/>
    <property type="molecule type" value="Genomic_DNA"/>
</dbReference>
<dbReference type="STRING" id="1604334.SAMN05421546_1118"/>
<keyword evidence="4 5" id="KW-0472">Membrane</keyword>
<dbReference type="GO" id="GO:0043953">
    <property type="term" value="P:protein transport by the Tat complex"/>
    <property type="evidence" value="ECO:0007669"/>
    <property type="project" value="UniProtKB-UniRule"/>
</dbReference>
<dbReference type="PANTHER" id="PTHR30371:SF0">
    <property type="entry name" value="SEC-INDEPENDENT PROTEIN TRANSLOCASE PROTEIN TATC, CHLOROPLASTIC-RELATED"/>
    <property type="match status" value="1"/>
</dbReference>
<dbReference type="PROSITE" id="PS01218">
    <property type="entry name" value="TATC"/>
    <property type="match status" value="1"/>
</dbReference>
<feature type="transmembrane region" description="Helical" evidence="5">
    <location>
        <begin position="183"/>
        <end position="201"/>
    </location>
</feature>
<reference evidence="7" key="1">
    <citation type="submission" date="2017-01" db="EMBL/GenBank/DDBJ databases">
        <authorList>
            <person name="Varghese N."/>
            <person name="Submissions S."/>
        </authorList>
    </citation>
    <scope>NUCLEOTIDE SEQUENCE [LARGE SCALE GENOMIC DNA]</scope>
    <source>
        <strain evidence="7">UM1</strain>
    </source>
</reference>
<dbReference type="InterPro" id="IPR019820">
    <property type="entry name" value="Sec-indep_translocase_CS"/>
</dbReference>
<keyword evidence="5" id="KW-0653">Protein transport</keyword>
<evidence type="ECO:0000256" key="5">
    <source>
        <dbReference type="HAMAP-Rule" id="MF_00902"/>
    </source>
</evidence>
<dbReference type="AlphaFoldDB" id="A0A1N6RX08"/>
<dbReference type="PRINTS" id="PR01840">
    <property type="entry name" value="TATCFAMILY"/>
</dbReference>
<keyword evidence="5" id="KW-0813">Transport</keyword>
<dbReference type="Pfam" id="PF00902">
    <property type="entry name" value="TatC"/>
    <property type="match status" value="1"/>
</dbReference>
<evidence type="ECO:0000313" key="6">
    <source>
        <dbReference type="EMBL" id="SIQ33351.1"/>
    </source>
</evidence>
<keyword evidence="3 5" id="KW-1133">Transmembrane helix</keyword>
<feature type="transmembrane region" description="Helical" evidence="5">
    <location>
        <begin position="12"/>
        <end position="29"/>
    </location>
</feature>
<evidence type="ECO:0000256" key="1">
    <source>
        <dbReference type="ARBA" id="ARBA00004141"/>
    </source>
</evidence>
<gene>
    <name evidence="5" type="primary">tatC</name>
    <name evidence="6" type="ORF">SAMN05421546_1118</name>
</gene>
<dbReference type="NCBIfam" id="TIGR00945">
    <property type="entry name" value="tatC"/>
    <property type="match status" value="1"/>
</dbReference>
<accession>A0A1N6RX08</accession>
<comment type="similarity">
    <text evidence="5">Belongs to the TatC family.</text>
</comment>
<comment type="subcellular location">
    <subcellularLocation>
        <location evidence="5">Cell membrane</location>
        <topology evidence="5">Multi-pass membrane protein</topology>
    </subcellularLocation>
    <subcellularLocation>
        <location evidence="1">Membrane</location>
        <topology evidence="1">Multi-pass membrane protein</topology>
    </subcellularLocation>
</comment>